<proteinExistence type="predicted"/>
<dbReference type="Proteomes" id="UP001321479">
    <property type="component" value="Segment"/>
</dbReference>
<keyword evidence="2" id="KW-1185">Reference proteome</keyword>
<reference evidence="1 2" key="1">
    <citation type="submission" date="2021-02" db="EMBL/GenBank/DDBJ databases">
        <title>Cotonvirus japonicus, which uses Golgi apparatus of host cells for its virion factory, phylogenetically links tailed tupanvirus and icosahedral mimivirus.</title>
        <authorList>
            <person name="Takahashi H."/>
            <person name="Fukaya S."/>
            <person name="Song C."/>
            <person name="Murata K."/>
            <person name="Takemura M."/>
        </authorList>
    </citation>
    <scope>NUCLEOTIDE SEQUENCE [LARGE SCALE GENOMIC DNA]</scope>
</reference>
<accession>A0ABM7NRY5</accession>
<organism evidence="1 2">
    <name type="scientific">Cotonvirus japonicus</name>
    <dbReference type="NCBI Taxonomy" id="2811091"/>
    <lineage>
        <taxon>Viruses</taxon>
        <taxon>Varidnaviria</taxon>
        <taxon>Bamfordvirae</taxon>
        <taxon>Nucleocytoviricota</taxon>
        <taxon>Megaviricetes</taxon>
        <taxon>Imitervirales</taxon>
        <taxon>Mimiviridae</taxon>
        <taxon>Megamimivirinae</taxon>
        <taxon>Cotonvirus</taxon>
        <taxon>Cotonvirus japonicum</taxon>
    </lineage>
</organism>
<dbReference type="EMBL" id="AP024483">
    <property type="protein sequence ID" value="BCS82866.1"/>
    <property type="molecule type" value="Genomic_DNA"/>
</dbReference>
<name>A0ABM7NRY5_9VIRU</name>
<dbReference type="GeneID" id="80558071"/>
<evidence type="ECO:0000313" key="1">
    <source>
        <dbReference type="EMBL" id="BCS82866.1"/>
    </source>
</evidence>
<evidence type="ECO:0000313" key="2">
    <source>
        <dbReference type="Proteomes" id="UP001321479"/>
    </source>
</evidence>
<protein>
    <submittedName>
        <fullName evidence="1">Uncharacterized protein</fullName>
    </submittedName>
</protein>
<dbReference type="RefSeq" id="YP_010841474.1">
    <property type="nucleotide sequence ID" value="NC_079139.1"/>
</dbReference>
<sequence length="261" mass="30034">MDIDRQLNIIKIFNGSPFETKKKISNNDRKFQLCMKELKEKYSHKKDKNIHQTSDKLKFLLKNQETCCIFEVQLIQDEVKNYFKMIRECLEDILKSKTITQKKIENSPIVEITDKFIKSEKKITVGLDVKTILEFDGPKILGGTRQKCVLYSPIDIELEEGFVAIVNETKFNVVNNWITIGTPIPTQQPNIIKTTLPIGTVIIDGMGIPRKLEVELEVDLPNPCSAILYAGTRLQQFKPQGEFPIDLQLELVNKHKVNIIF</sequence>